<accession>A0A2M6USS2</accession>
<evidence type="ECO:0000313" key="1">
    <source>
        <dbReference type="EMBL" id="PIT69239.1"/>
    </source>
</evidence>
<dbReference type="Proteomes" id="UP000229839">
    <property type="component" value="Unassembled WGS sequence"/>
</dbReference>
<proteinExistence type="predicted"/>
<evidence type="ECO:0000313" key="2">
    <source>
        <dbReference type="Proteomes" id="UP000229839"/>
    </source>
</evidence>
<sequence length="83" mass="9644">MRWKKKSAGAYTSKVGKSGKYKEVQENLLSGVIYKVGSERGCVKALRENMLYFAQREFSMAHSHVYLMLEEYRERKRSAASFI</sequence>
<comment type="caution">
    <text evidence="1">The sequence shown here is derived from an EMBL/GenBank/DDBJ whole genome shotgun (WGS) entry which is preliminary data.</text>
</comment>
<dbReference type="AlphaFoldDB" id="A0A2M6USS2"/>
<organism evidence="1 2">
    <name type="scientific">Bartonella tribocorum</name>
    <dbReference type="NCBI Taxonomy" id="85701"/>
    <lineage>
        <taxon>Bacteria</taxon>
        <taxon>Pseudomonadati</taxon>
        <taxon>Pseudomonadota</taxon>
        <taxon>Alphaproteobacteria</taxon>
        <taxon>Hyphomicrobiales</taxon>
        <taxon>Bartonellaceae</taxon>
        <taxon>Bartonella</taxon>
    </lineage>
</organism>
<dbReference type="EMBL" id="NJGE01000007">
    <property type="protein sequence ID" value="PIT69239.1"/>
    <property type="molecule type" value="Genomic_DNA"/>
</dbReference>
<protein>
    <submittedName>
        <fullName evidence="1">Uncharacterized protein</fullName>
    </submittedName>
</protein>
<name>A0A2M6USS2_9HYPH</name>
<reference evidence="1 2" key="1">
    <citation type="submission" date="2017-06" db="EMBL/GenBank/DDBJ databases">
        <title>Draft genome of Bartonella tribocorum strain L103, isolated from a rodent in Laos.</title>
        <authorList>
            <person name="Hadjadj L."/>
            <person name="Jiyipong T."/>
            <person name="Morand S."/>
            <person name="Diene S.M."/>
            <person name="Rolain J.-M."/>
        </authorList>
    </citation>
    <scope>NUCLEOTIDE SEQUENCE [LARGE SCALE GENOMIC DNA]</scope>
    <source>
        <strain evidence="1 2">L103</strain>
    </source>
</reference>
<gene>
    <name evidence="1" type="ORF">CER18_04295</name>
</gene>